<organism evidence="2 3">
    <name type="scientific">Enterobacter hormaechei</name>
    <dbReference type="NCBI Taxonomy" id="158836"/>
    <lineage>
        <taxon>Bacteria</taxon>
        <taxon>Pseudomonadati</taxon>
        <taxon>Pseudomonadota</taxon>
        <taxon>Gammaproteobacteria</taxon>
        <taxon>Enterobacterales</taxon>
        <taxon>Enterobacteriaceae</taxon>
        <taxon>Enterobacter</taxon>
        <taxon>Enterobacter cloacae complex</taxon>
    </lineage>
</organism>
<keyword evidence="2" id="KW-0808">Transferase</keyword>
<reference evidence="2 3" key="1">
    <citation type="submission" date="2019-08" db="EMBL/GenBank/DDBJ databases">
        <title>Whole genome sequence analysis of bacterial isolates in patients.</title>
        <authorList>
            <person name="Jeong K.C."/>
        </authorList>
    </citation>
    <scope>NUCLEOTIDE SEQUENCE [LARGE SCALE GENOMIC DNA]</scope>
    <source>
        <strain evidence="2 3">KCJ3K342</strain>
    </source>
</reference>
<keyword evidence="2" id="KW-0489">Methyltransferase</keyword>
<dbReference type="SUPFAM" id="SSF53335">
    <property type="entry name" value="S-adenosyl-L-methionine-dependent methyltransferases"/>
    <property type="match status" value="1"/>
</dbReference>
<dbReference type="CDD" id="cd02440">
    <property type="entry name" value="AdoMet_MTases"/>
    <property type="match status" value="1"/>
</dbReference>
<comment type="caution">
    <text evidence="2">The sequence shown here is derived from an EMBL/GenBank/DDBJ whole genome shotgun (WGS) entry which is preliminary data.</text>
</comment>
<dbReference type="GO" id="GO:0032259">
    <property type="term" value="P:methylation"/>
    <property type="evidence" value="ECO:0007669"/>
    <property type="project" value="UniProtKB-KW"/>
</dbReference>
<proteinExistence type="predicted"/>
<dbReference type="Gene3D" id="3.40.50.150">
    <property type="entry name" value="Vaccinia Virus protein VP39"/>
    <property type="match status" value="1"/>
</dbReference>
<protein>
    <submittedName>
        <fullName evidence="2">Class I SAM-dependent methyltransferase</fullName>
    </submittedName>
</protein>
<gene>
    <name evidence="2" type="ORF">FZC81_25840</name>
</gene>
<dbReference type="PANTHER" id="PTHR43464:SF3">
    <property type="entry name" value="SAM-DEPENDENT METHYLTRANSFERASE"/>
    <property type="match status" value="1"/>
</dbReference>
<sequence length="290" mass="32170">MDIPRIFTVSESEHRIHNPFTEEKYATLGRVLRMKPGTRILDLGSGTGEMLCTWARDYGITGTGTGTGIDMSQLFTAQATLRAEELGVSERVHFIHNDAAGYVANEKCDVAACVGATWIAGGVAGTMDLLAKSLKPGGIMLIGEPYWRQVPATEETAQACGVSSIADFLTLPGLVASFDQQGYDLVEMVLADQEGWDRYEAAKWMTMRRWLEENPDDDFAQEVRAELTICAIPLYFKLTVAVTDKKRSVTRLKRRIDDKERILHDAAPVDSLTSSHVVRSGWFLDKHLIK</sequence>
<name>A0AAE8WYM6_9ENTR</name>
<dbReference type="Pfam" id="PF13649">
    <property type="entry name" value="Methyltransf_25"/>
    <property type="match status" value="1"/>
</dbReference>
<evidence type="ECO:0000259" key="1">
    <source>
        <dbReference type="Pfam" id="PF13649"/>
    </source>
</evidence>
<feature type="domain" description="Methyltransferase" evidence="1">
    <location>
        <begin position="40"/>
        <end position="138"/>
    </location>
</feature>
<dbReference type="GO" id="GO:0008168">
    <property type="term" value="F:methyltransferase activity"/>
    <property type="evidence" value="ECO:0007669"/>
    <property type="project" value="UniProtKB-KW"/>
</dbReference>
<dbReference type="AlphaFoldDB" id="A0AAE8WYM6"/>
<dbReference type="InterPro" id="IPR029063">
    <property type="entry name" value="SAM-dependent_MTases_sf"/>
</dbReference>
<dbReference type="Proteomes" id="UP000322612">
    <property type="component" value="Unassembled WGS sequence"/>
</dbReference>
<dbReference type="InterPro" id="IPR041698">
    <property type="entry name" value="Methyltransf_25"/>
</dbReference>
<evidence type="ECO:0000313" key="2">
    <source>
        <dbReference type="EMBL" id="TYS03081.1"/>
    </source>
</evidence>
<accession>A0AAE8WYM6</accession>
<evidence type="ECO:0000313" key="3">
    <source>
        <dbReference type="Proteomes" id="UP000322612"/>
    </source>
</evidence>
<dbReference type="EMBL" id="VTDZ01000215">
    <property type="protein sequence ID" value="TYS03081.1"/>
    <property type="molecule type" value="Genomic_DNA"/>
</dbReference>
<dbReference type="PANTHER" id="PTHR43464">
    <property type="entry name" value="METHYLTRANSFERASE"/>
    <property type="match status" value="1"/>
</dbReference>